<gene>
    <name evidence="2" type="ORF">SAMN05216323_10138</name>
</gene>
<dbReference type="AlphaFoldDB" id="A0A1G6HST7"/>
<dbReference type="STRING" id="1640674.SAMN05216323_10138"/>
<evidence type="ECO:0000313" key="2">
    <source>
        <dbReference type="EMBL" id="SDB97280.1"/>
    </source>
</evidence>
<dbReference type="Gene3D" id="3.30.450.20">
    <property type="entry name" value="PAS domain"/>
    <property type="match status" value="1"/>
</dbReference>
<evidence type="ECO:0000259" key="1">
    <source>
        <dbReference type="Pfam" id="PF01814"/>
    </source>
</evidence>
<feature type="domain" description="Hemerythrin-like" evidence="1">
    <location>
        <begin position="108"/>
        <end position="221"/>
    </location>
</feature>
<dbReference type="GO" id="GO:0005886">
    <property type="term" value="C:plasma membrane"/>
    <property type="evidence" value="ECO:0007669"/>
    <property type="project" value="TreeGrafter"/>
</dbReference>
<dbReference type="PANTHER" id="PTHR39966:SF3">
    <property type="entry name" value="DUF438 DOMAIN-CONTAINING PROTEIN"/>
    <property type="match status" value="1"/>
</dbReference>
<dbReference type="PANTHER" id="PTHR39966">
    <property type="entry name" value="BLL2471 PROTEIN-RELATED"/>
    <property type="match status" value="1"/>
</dbReference>
<dbReference type="Pfam" id="PF13596">
    <property type="entry name" value="PAS_10"/>
    <property type="match status" value="1"/>
</dbReference>
<dbReference type="EMBL" id="FMYP01000013">
    <property type="protein sequence ID" value="SDB97280.1"/>
    <property type="molecule type" value="Genomic_DNA"/>
</dbReference>
<dbReference type="InterPro" id="IPR035965">
    <property type="entry name" value="PAS-like_dom_sf"/>
</dbReference>
<protein>
    <recommendedName>
        <fullName evidence="1">Hemerythrin-like domain-containing protein</fullName>
    </recommendedName>
</protein>
<sequence length="396" mass="45517">MSEFTNHKNARVQALIDLTVGMVEGGNGAALYKKYEHIYASIVPRDVVAAVDDLVLRNIPMDKLKIGVGKMLNILYKQLTDYKGIPVPTESFIGYLIQNNNQMDERLKAFRPLLKEINATPKSVTLKATLEKQFSEMLTFEKHYTIKENILFPILEKQWPDYRCLQIMWSLHDDIRRNLKAIVAELQKPELDVVEFNILSGDIFFDMYAIRFREDKILFPLIMESIPMEIFDGCLADAAEIGFPYVQPTETTAQTTTRTIMDNKVDLHTGALTPEQIRLVFNHLPVDITYVDENDQVQFFSTPPHRIFTRTKAIIGREVKNCHPPQSVHVVEKIVESFRSGARSSESFWIHMGPKFILIQYFAVRDEQGIYRGVVEVSQEISEIQSLTGDKRLLDE</sequence>
<dbReference type="OrthoDB" id="9769774at2"/>
<dbReference type="Pfam" id="PF01814">
    <property type="entry name" value="Hemerythrin"/>
    <property type="match status" value="1"/>
</dbReference>
<dbReference type="RefSeq" id="WP_092436538.1">
    <property type="nucleotide sequence ID" value="NZ_FMYP01000013.1"/>
</dbReference>
<dbReference type="InterPro" id="IPR012312">
    <property type="entry name" value="Hemerythrin-like"/>
</dbReference>
<dbReference type="Proteomes" id="UP000199452">
    <property type="component" value="Unassembled WGS sequence"/>
</dbReference>
<proteinExistence type="predicted"/>
<name>A0A1G6HST7_9BACT</name>
<reference evidence="2 3" key="1">
    <citation type="submission" date="2016-09" db="EMBL/GenBank/DDBJ databases">
        <authorList>
            <person name="Capua I."/>
            <person name="De Benedictis P."/>
            <person name="Joannis T."/>
            <person name="Lombin L.H."/>
            <person name="Cattoli G."/>
        </authorList>
    </citation>
    <scope>NUCLEOTIDE SEQUENCE [LARGE SCALE GENOMIC DNA]</scope>
    <source>
        <strain evidence="2 3">A7P-90m</strain>
    </source>
</reference>
<keyword evidence="3" id="KW-1185">Reference proteome</keyword>
<dbReference type="SUPFAM" id="SSF55785">
    <property type="entry name" value="PYP-like sensor domain (PAS domain)"/>
    <property type="match status" value="1"/>
</dbReference>
<organism evidence="2 3">
    <name type="scientific">Williamwhitmania taraxaci</name>
    <dbReference type="NCBI Taxonomy" id="1640674"/>
    <lineage>
        <taxon>Bacteria</taxon>
        <taxon>Pseudomonadati</taxon>
        <taxon>Bacteroidota</taxon>
        <taxon>Bacteroidia</taxon>
        <taxon>Bacteroidales</taxon>
        <taxon>Williamwhitmaniaceae</taxon>
        <taxon>Williamwhitmania</taxon>
    </lineage>
</organism>
<accession>A0A1G6HST7</accession>
<evidence type="ECO:0000313" key="3">
    <source>
        <dbReference type="Proteomes" id="UP000199452"/>
    </source>
</evidence>